<evidence type="ECO:0000256" key="6">
    <source>
        <dbReference type="ARBA" id="ARBA00023033"/>
    </source>
</evidence>
<dbReference type="PRINTS" id="PR00411">
    <property type="entry name" value="PNDRDTASEI"/>
</dbReference>
<evidence type="ECO:0000256" key="5">
    <source>
        <dbReference type="ARBA" id="ARBA00023002"/>
    </source>
</evidence>
<dbReference type="Pfam" id="PF00743">
    <property type="entry name" value="FMO-like"/>
    <property type="match status" value="1"/>
</dbReference>
<dbReference type="PANTHER" id="PTHR43872">
    <property type="entry name" value="MONOOXYGENASE, PUTATIVE (AFU_ORTHOLOGUE AFUA_8G02570)-RELATED"/>
    <property type="match status" value="1"/>
</dbReference>
<dbReference type="SUPFAM" id="SSF51905">
    <property type="entry name" value="FAD/NAD(P)-binding domain"/>
    <property type="match status" value="1"/>
</dbReference>
<dbReference type="Pfam" id="PF13450">
    <property type="entry name" value="NAD_binding_8"/>
    <property type="match status" value="1"/>
</dbReference>
<keyword evidence="4" id="KW-0274">FAD</keyword>
<evidence type="ECO:0000313" key="7">
    <source>
        <dbReference type="EMBL" id="MEI5609275.1"/>
    </source>
</evidence>
<comment type="cofactor">
    <cofactor evidence="1">
        <name>FAD</name>
        <dbReference type="ChEBI" id="CHEBI:57692"/>
    </cofactor>
</comment>
<dbReference type="RefSeq" id="WP_336540835.1">
    <property type="nucleotide sequence ID" value="NZ_JBBAYL010000001.1"/>
</dbReference>
<name>A0ABU8G7W2_9ACTN</name>
<evidence type="ECO:0000256" key="1">
    <source>
        <dbReference type="ARBA" id="ARBA00001974"/>
    </source>
</evidence>
<dbReference type="PANTHER" id="PTHR43872:SF1">
    <property type="entry name" value="MONOOXYGENASE, PUTATIVE (AFU_ORTHOLOGUE AFUA_8G02570)-RELATED"/>
    <property type="match status" value="1"/>
</dbReference>
<dbReference type="EC" id="1.14.13.-" evidence="7"/>
<keyword evidence="5 7" id="KW-0560">Oxidoreductase</keyword>
<evidence type="ECO:0000313" key="8">
    <source>
        <dbReference type="Proteomes" id="UP001365781"/>
    </source>
</evidence>
<dbReference type="GO" id="GO:0016491">
    <property type="term" value="F:oxidoreductase activity"/>
    <property type="evidence" value="ECO:0007669"/>
    <property type="project" value="UniProtKB-KW"/>
</dbReference>
<evidence type="ECO:0000256" key="3">
    <source>
        <dbReference type="ARBA" id="ARBA00022630"/>
    </source>
</evidence>
<evidence type="ECO:0000256" key="4">
    <source>
        <dbReference type="ARBA" id="ARBA00022827"/>
    </source>
</evidence>
<reference evidence="7 8" key="1">
    <citation type="submission" date="2024-03" db="EMBL/GenBank/DDBJ databases">
        <title>First Report of Pectobacterium brasiliscabiei causing potato scab in china.</title>
        <authorList>
            <person name="Handique U."/>
        </authorList>
    </citation>
    <scope>NUCLEOTIDE SEQUENCE [LARGE SCALE GENOMIC DNA]</scope>
    <source>
        <strain evidence="7 8">ZRIMU1503</strain>
    </source>
</reference>
<sequence length="509" mass="56637">MTSASASDSASLPAHVDVLIVGAGMSGIDAAYRVQSRCPDRSYAVLEARESLGGTWDLFRYPGVRADSDIYTLSFPFQPWTGENSMADGDEILDYLRRTVERFGIDRHIHRSTRVISADWSGGTARWTVTVERSGGEDSPRRSTMTCAFLYMCTGYYDYERGHDPRFPGVESFTGTVVQPQFWPDGLDHTGKRVVVIGSGATAITVVPAMARDAAHVTMLQRTPTWITALPRRDRFAARVRRRLPAGLAHRVIRARNAAYSNGFYHYCRRFPDRARALLTTAAARRLGEDIAREHFTPSYAPWDQRVCITADADLFKAIRREEVDVVTDQIEGFVPEGIRLRSGRVLPADIVVTATGLRMLAFGRIAVSVDGEPVEPARHLLWRGAMLSDVPNLALCFGYVNLSWTMRADLTARLVCRVLNHMRRAGLAAVTPRAEPGVREQPMIELASGYVQRGVQSFPRQGHRAPWRMRQTYLLDVADIARASLRRELRGVPHAAVRPAGDDVRTGG</sequence>
<dbReference type="Proteomes" id="UP001365781">
    <property type="component" value="Unassembled WGS sequence"/>
</dbReference>
<protein>
    <submittedName>
        <fullName evidence="7">NAD(P)/FAD-dependent oxidoreductase</fullName>
        <ecNumber evidence="7">1.14.13.-</ecNumber>
    </submittedName>
</protein>
<dbReference type="InterPro" id="IPR036188">
    <property type="entry name" value="FAD/NAD-bd_sf"/>
</dbReference>
<organism evidence="7 8">
    <name type="scientific">Streptomyces brasiliscabiei</name>
    <dbReference type="NCBI Taxonomy" id="2736302"/>
    <lineage>
        <taxon>Bacteria</taxon>
        <taxon>Bacillati</taxon>
        <taxon>Actinomycetota</taxon>
        <taxon>Actinomycetes</taxon>
        <taxon>Kitasatosporales</taxon>
        <taxon>Streptomycetaceae</taxon>
        <taxon>Streptomyces</taxon>
    </lineage>
</organism>
<keyword evidence="6" id="KW-0503">Monooxygenase</keyword>
<keyword evidence="8" id="KW-1185">Reference proteome</keyword>
<keyword evidence="3" id="KW-0285">Flavoprotein</keyword>
<evidence type="ECO:0000256" key="2">
    <source>
        <dbReference type="ARBA" id="ARBA00010139"/>
    </source>
</evidence>
<dbReference type="EMBL" id="JBBAYM010000004">
    <property type="protein sequence ID" value="MEI5609275.1"/>
    <property type="molecule type" value="Genomic_DNA"/>
</dbReference>
<accession>A0ABU8G7W2</accession>
<gene>
    <name evidence="7" type="ORF">WB403_08870</name>
</gene>
<proteinExistence type="inferred from homology"/>
<comment type="similarity">
    <text evidence="2">Belongs to the FAD-binding monooxygenase family.</text>
</comment>
<dbReference type="InterPro" id="IPR051820">
    <property type="entry name" value="FAD-binding_MO"/>
</dbReference>
<comment type="caution">
    <text evidence="7">The sequence shown here is derived from an EMBL/GenBank/DDBJ whole genome shotgun (WGS) entry which is preliminary data.</text>
</comment>
<dbReference type="Gene3D" id="3.50.50.60">
    <property type="entry name" value="FAD/NAD(P)-binding domain"/>
    <property type="match status" value="1"/>
</dbReference>
<dbReference type="InterPro" id="IPR020946">
    <property type="entry name" value="Flavin_mOase-like"/>
</dbReference>